<dbReference type="PANTHER" id="PTHR16230">
    <property type="entry name" value="CAPPUCCINO"/>
    <property type="match status" value="1"/>
</dbReference>
<accession>A0AAD9NGV0</accession>
<name>A0AAD9NGV0_9ANNE</name>
<evidence type="ECO:0000256" key="1">
    <source>
        <dbReference type="SAM" id="MobiDB-lite"/>
    </source>
</evidence>
<dbReference type="PANTHER" id="PTHR16230:SF3">
    <property type="entry name" value="BIOGENESIS OF LYSOSOMAL ORGANELLES COMPLEX-1, SUBUNIT 4, CAPPUCCINO"/>
    <property type="match status" value="1"/>
</dbReference>
<reference evidence="2" key="1">
    <citation type="journal article" date="2023" name="Mol. Biol. Evol.">
        <title>Third-Generation Sequencing Reveals the Adaptive Role of the Epigenome in Three Deep-Sea Polychaetes.</title>
        <authorList>
            <person name="Perez M."/>
            <person name="Aroh O."/>
            <person name="Sun Y."/>
            <person name="Lan Y."/>
            <person name="Juniper S.K."/>
            <person name="Young C.R."/>
            <person name="Angers B."/>
            <person name="Qian P.Y."/>
        </authorList>
    </citation>
    <scope>NUCLEOTIDE SEQUENCE</scope>
    <source>
        <strain evidence="2">P08H-3</strain>
    </source>
</reference>
<feature type="region of interest" description="Disordered" evidence="1">
    <location>
        <begin position="215"/>
        <end position="316"/>
    </location>
</feature>
<dbReference type="AlphaFoldDB" id="A0AAD9NGV0"/>
<feature type="compositionally biased region" description="Polar residues" evidence="1">
    <location>
        <begin position="241"/>
        <end position="272"/>
    </location>
</feature>
<proteinExistence type="predicted"/>
<feature type="compositionally biased region" description="Polar residues" evidence="1">
    <location>
        <begin position="300"/>
        <end position="316"/>
    </location>
</feature>
<protein>
    <recommendedName>
        <fullName evidence="4">Biogenesis of lysosome-related organelles complex 1 subunit 4</fullName>
    </recommendedName>
</protein>
<dbReference type="Proteomes" id="UP001208570">
    <property type="component" value="Unassembled WGS sequence"/>
</dbReference>
<evidence type="ECO:0000313" key="3">
    <source>
        <dbReference type="Proteomes" id="UP001208570"/>
    </source>
</evidence>
<dbReference type="GO" id="GO:0031083">
    <property type="term" value="C:BLOC-1 complex"/>
    <property type="evidence" value="ECO:0007669"/>
    <property type="project" value="TreeGrafter"/>
</dbReference>
<evidence type="ECO:0000313" key="2">
    <source>
        <dbReference type="EMBL" id="KAK2166659.1"/>
    </source>
</evidence>
<keyword evidence="3" id="KW-1185">Reference proteome</keyword>
<comment type="caution">
    <text evidence="2">The sequence shown here is derived from an EMBL/GenBank/DDBJ whole genome shotgun (WGS) entry which is preliminary data.</text>
</comment>
<sequence length="316" mass="34911">MNNMTAASMETEALCIGEQNKYQEVDFLASSYASYLHVDGFMQTQQFDDSIEELLTKLDEYHGLLDMIRSDTTLCLQKNLPLIQARAKDMEKIFDKIDKLEVFVAVVKKNMSVIEEKVSKAETELATLHGFRKVLSTFPVPSFFAPKSPPRKRLPRYEAPGIFRTKDYIITSGNAKNKCSQLNTKGTLSVDSFQYDSQIEQSGSTLTTVSVRSSVEENIENRSEASPSRLTDAAPPRQEQAKSISQTEGVSPDQQNTISVNQSEANLSSQSEALCPTQLEDACSSQSKAAPSSEIEVGFTSDSKLDSASVSEPSER</sequence>
<dbReference type="InterPro" id="IPR024857">
    <property type="entry name" value="Cappuccino"/>
</dbReference>
<gene>
    <name evidence="2" type="ORF">LSH36_37g13069</name>
</gene>
<dbReference type="EMBL" id="JAODUP010000037">
    <property type="protein sequence ID" value="KAK2166659.1"/>
    <property type="molecule type" value="Genomic_DNA"/>
</dbReference>
<organism evidence="2 3">
    <name type="scientific">Paralvinella palmiformis</name>
    <dbReference type="NCBI Taxonomy" id="53620"/>
    <lineage>
        <taxon>Eukaryota</taxon>
        <taxon>Metazoa</taxon>
        <taxon>Spiralia</taxon>
        <taxon>Lophotrochozoa</taxon>
        <taxon>Annelida</taxon>
        <taxon>Polychaeta</taxon>
        <taxon>Sedentaria</taxon>
        <taxon>Canalipalpata</taxon>
        <taxon>Terebellida</taxon>
        <taxon>Terebelliformia</taxon>
        <taxon>Alvinellidae</taxon>
        <taxon>Paralvinella</taxon>
    </lineage>
</organism>
<evidence type="ECO:0008006" key="4">
    <source>
        <dbReference type="Google" id="ProtNLM"/>
    </source>
</evidence>